<dbReference type="GO" id="GO:0005886">
    <property type="term" value="C:plasma membrane"/>
    <property type="evidence" value="ECO:0007669"/>
    <property type="project" value="UniProtKB-SubCell"/>
</dbReference>
<organism evidence="6 7">
    <name type="scientific">Bradyrhizobium valentinum</name>
    <dbReference type="NCBI Taxonomy" id="1518501"/>
    <lineage>
        <taxon>Bacteria</taxon>
        <taxon>Pseudomonadati</taxon>
        <taxon>Pseudomonadota</taxon>
        <taxon>Alphaproteobacteria</taxon>
        <taxon>Hyphomicrobiales</taxon>
        <taxon>Nitrobacteraceae</taxon>
        <taxon>Bradyrhizobium</taxon>
    </lineage>
</organism>
<dbReference type="PANTHER" id="PTHR43646">
    <property type="entry name" value="GLYCOSYLTRANSFERASE"/>
    <property type="match status" value="1"/>
</dbReference>
<proteinExistence type="predicted"/>
<dbReference type="RefSeq" id="WP_057853620.1">
    <property type="nucleotide sequence ID" value="NZ_LLXX01000163.1"/>
</dbReference>
<evidence type="ECO:0000313" key="7">
    <source>
        <dbReference type="Proteomes" id="UP000051913"/>
    </source>
</evidence>
<dbReference type="GO" id="GO:0016757">
    <property type="term" value="F:glycosyltransferase activity"/>
    <property type="evidence" value="ECO:0007669"/>
    <property type="project" value="UniProtKB-KW"/>
</dbReference>
<dbReference type="EMBL" id="LLXX01000163">
    <property type="protein sequence ID" value="KRR00638.1"/>
    <property type="molecule type" value="Genomic_DNA"/>
</dbReference>
<evidence type="ECO:0000256" key="2">
    <source>
        <dbReference type="ARBA" id="ARBA00022475"/>
    </source>
</evidence>
<evidence type="ECO:0000256" key="4">
    <source>
        <dbReference type="ARBA" id="ARBA00022679"/>
    </source>
</evidence>
<evidence type="ECO:0000313" key="6">
    <source>
        <dbReference type="EMBL" id="KRR00638.1"/>
    </source>
</evidence>
<dbReference type="PANTHER" id="PTHR43646:SF2">
    <property type="entry name" value="GLYCOSYLTRANSFERASE 2-LIKE DOMAIN-CONTAINING PROTEIN"/>
    <property type="match status" value="1"/>
</dbReference>
<dbReference type="Gene3D" id="3.90.550.10">
    <property type="entry name" value="Spore Coat Polysaccharide Biosynthesis Protein SpsA, Chain A"/>
    <property type="match status" value="1"/>
</dbReference>
<evidence type="ECO:0000256" key="1">
    <source>
        <dbReference type="ARBA" id="ARBA00004236"/>
    </source>
</evidence>
<accession>A0A0R3L134</accession>
<dbReference type="Proteomes" id="UP000051913">
    <property type="component" value="Unassembled WGS sequence"/>
</dbReference>
<protein>
    <submittedName>
        <fullName evidence="6">Glycosyl transferase</fullName>
    </submittedName>
</protein>
<dbReference type="InterPro" id="IPR029044">
    <property type="entry name" value="Nucleotide-diphossugar_trans"/>
</dbReference>
<keyword evidence="7" id="KW-1185">Reference proteome</keyword>
<keyword evidence="4 6" id="KW-0808">Transferase</keyword>
<evidence type="ECO:0000256" key="3">
    <source>
        <dbReference type="ARBA" id="ARBA00022676"/>
    </source>
</evidence>
<dbReference type="STRING" id="1518501.CQ10_13500"/>
<comment type="caution">
    <text evidence="6">The sequence shown here is derived from an EMBL/GenBank/DDBJ whole genome shotgun (WGS) entry which is preliminary data.</text>
</comment>
<dbReference type="SUPFAM" id="SSF53448">
    <property type="entry name" value="Nucleotide-diphospho-sugar transferases"/>
    <property type="match status" value="1"/>
</dbReference>
<evidence type="ECO:0000256" key="5">
    <source>
        <dbReference type="ARBA" id="ARBA00023136"/>
    </source>
</evidence>
<keyword evidence="5" id="KW-0472">Membrane</keyword>
<name>A0A0R3L134_9BRAD</name>
<keyword evidence="3" id="KW-0328">Glycosyltransferase</keyword>
<comment type="subcellular location">
    <subcellularLocation>
        <location evidence="1">Cell membrane</location>
    </subcellularLocation>
</comment>
<dbReference type="AlphaFoldDB" id="A0A0R3L134"/>
<sequence length="190" mass="20692">MLSVIVPTEGKEQPAVATLAALVPGAAAGVIREVLLVDRAGNGVIERVADVAGCRFLRFEGTRAAALAAGARAARSPWLMFLHAGAVLDSGWIEETTQFIQNVSSSGRPRAGVFRYARSPYADTRLRDGFKFVARMIIGPSAEQGLLIARDHYERLGGYRPDSRRSETRLLRQLGRSSRTQLRSRIMVVA</sequence>
<gene>
    <name evidence="6" type="ORF">CP49_37225</name>
</gene>
<keyword evidence="2" id="KW-1003">Cell membrane</keyword>
<reference evidence="6 7" key="1">
    <citation type="submission" date="2014-03" db="EMBL/GenBank/DDBJ databases">
        <title>Bradyrhizobium valentinum sp. nov., isolated from effective nodules of Lupinus mariae-josephae, a lupine endemic of basic-lime soils in Eastern Spain.</title>
        <authorList>
            <person name="Duran D."/>
            <person name="Rey L."/>
            <person name="Navarro A."/>
            <person name="Busquets A."/>
            <person name="Imperial J."/>
            <person name="Ruiz-Argueso T."/>
        </authorList>
    </citation>
    <scope>NUCLEOTIDE SEQUENCE [LARGE SCALE GENOMIC DNA]</scope>
    <source>
        <strain evidence="6 7">LmjM3</strain>
    </source>
</reference>